<dbReference type="PANTHER" id="PTHR44858">
    <property type="entry name" value="TETRATRICOPEPTIDE REPEAT PROTEIN 6"/>
    <property type="match status" value="1"/>
</dbReference>
<evidence type="ECO:0000256" key="2">
    <source>
        <dbReference type="ARBA" id="ARBA00022803"/>
    </source>
</evidence>
<feature type="non-terminal residue" evidence="4">
    <location>
        <position position="1"/>
    </location>
</feature>
<organism evidence="4 5">
    <name type="scientific">Candidatus Gallibacteroides avistercoris</name>
    <dbReference type="NCBI Taxonomy" id="2840833"/>
    <lineage>
        <taxon>Bacteria</taxon>
        <taxon>Pseudomonadati</taxon>
        <taxon>Bacteroidota</taxon>
        <taxon>Bacteroidia</taxon>
        <taxon>Bacteroidales</taxon>
        <taxon>Bacteroidaceae</taxon>
        <taxon>Bacteroidaceae incertae sedis</taxon>
        <taxon>Candidatus Gallibacteroides</taxon>
    </lineage>
</organism>
<dbReference type="InterPro" id="IPR019734">
    <property type="entry name" value="TPR_rpt"/>
</dbReference>
<dbReference type="PANTHER" id="PTHR44858:SF1">
    <property type="entry name" value="UDP-N-ACETYLGLUCOSAMINE--PEPTIDE N-ACETYLGLUCOSAMINYLTRANSFERASE SPINDLY-RELATED"/>
    <property type="match status" value="1"/>
</dbReference>
<dbReference type="Gene3D" id="1.25.40.10">
    <property type="entry name" value="Tetratricopeptide repeat domain"/>
    <property type="match status" value="1"/>
</dbReference>
<accession>A0A9D1M8T3</accession>
<dbReference type="Proteomes" id="UP000824112">
    <property type="component" value="Unassembled WGS sequence"/>
</dbReference>
<dbReference type="SUPFAM" id="SSF48452">
    <property type="entry name" value="TPR-like"/>
    <property type="match status" value="1"/>
</dbReference>
<dbReference type="SMART" id="SM00028">
    <property type="entry name" value="TPR"/>
    <property type="match status" value="2"/>
</dbReference>
<dbReference type="Pfam" id="PF13181">
    <property type="entry name" value="TPR_8"/>
    <property type="match status" value="1"/>
</dbReference>
<reference evidence="4" key="1">
    <citation type="submission" date="2020-10" db="EMBL/GenBank/DDBJ databases">
        <authorList>
            <person name="Gilroy R."/>
        </authorList>
    </citation>
    <scope>NUCLEOTIDE SEQUENCE</scope>
    <source>
        <strain evidence="4">CHK158-818</strain>
    </source>
</reference>
<evidence type="ECO:0000313" key="5">
    <source>
        <dbReference type="Proteomes" id="UP000824112"/>
    </source>
</evidence>
<feature type="repeat" description="TPR" evidence="3">
    <location>
        <begin position="13"/>
        <end position="46"/>
    </location>
</feature>
<keyword evidence="2 3" id="KW-0802">TPR repeat</keyword>
<reference evidence="4" key="2">
    <citation type="journal article" date="2021" name="PeerJ">
        <title>Extensive microbial diversity within the chicken gut microbiome revealed by metagenomics and culture.</title>
        <authorList>
            <person name="Gilroy R."/>
            <person name="Ravi A."/>
            <person name="Getino M."/>
            <person name="Pursley I."/>
            <person name="Horton D.L."/>
            <person name="Alikhan N.F."/>
            <person name="Baker D."/>
            <person name="Gharbi K."/>
            <person name="Hall N."/>
            <person name="Watson M."/>
            <person name="Adriaenssens E.M."/>
            <person name="Foster-Nyarko E."/>
            <person name="Jarju S."/>
            <person name="Secka A."/>
            <person name="Antonio M."/>
            <person name="Oren A."/>
            <person name="Chaudhuri R.R."/>
            <person name="La Ragione R."/>
            <person name="Hildebrand F."/>
            <person name="Pallen M.J."/>
        </authorList>
    </citation>
    <scope>NUCLEOTIDE SEQUENCE</scope>
    <source>
        <strain evidence="4">CHK158-818</strain>
    </source>
</reference>
<dbReference type="PROSITE" id="PS50293">
    <property type="entry name" value="TPR_REGION"/>
    <property type="match status" value="1"/>
</dbReference>
<sequence>DYNKVISLDPGFVYAYYNRANVYSVQKNYKAALADYDEAIKLAPEFADAYYNRAMIYLITGKTELARADLSKAGELGKYESYNLLKRLSD</sequence>
<proteinExistence type="predicted"/>
<keyword evidence="1" id="KW-0677">Repeat</keyword>
<name>A0A9D1M8T3_9BACT</name>
<dbReference type="AlphaFoldDB" id="A0A9D1M8T3"/>
<evidence type="ECO:0000313" key="4">
    <source>
        <dbReference type="EMBL" id="HIU55719.1"/>
    </source>
</evidence>
<dbReference type="PROSITE" id="PS50005">
    <property type="entry name" value="TPR"/>
    <property type="match status" value="1"/>
</dbReference>
<comment type="caution">
    <text evidence="4">The sequence shown here is derived from an EMBL/GenBank/DDBJ whole genome shotgun (WGS) entry which is preliminary data.</text>
</comment>
<dbReference type="InterPro" id="IPR011990">
    <property type="entry name" value="TPR-like_helical_dom_sf"/>
</dbReference>
<evidence type="ECO:0000256" key="1">
    <source>
        <dbReference type="ARBA" id="ARBA00022737"/>
    </source>
</evidence>
<gene>
    <name evidence="4" type="ORF">IAB03_07945</name>
</gene>
<evidence type="ECO:0000256" key="3">
    <source>
        <dbReference type="PROSITE-ProRule" id="PRU00339"/>
    </source>
</evidence>
<protein>
    <submittedName>
        <fullName evidence="4">Tetratricopeptide repeat protein</fullName>
    </submittedName>
</protein>
<dbReference type="Pfam" id="PF00515">
    <property type="entry name" value="TPR_1"/>
    <property type="match status" value="1"/>
</dbReference>
<dbReference type="InterPro" id="IPR050498">
    <property type="entry name" value="Ycf3"/>
</dbReference>
<dbReference type="EMBL" id="DVNA01000176">
    <property type="protein sequence ID" value="HIU55719.1"/>
    <property type="molecule type" value="Genomic_DNA"/>
</dbReference>